<dbReference type="GO" id="GO:0016020">
    <property type="term" value="C:membrane"/>
    <property type="evidence" value="ECO:0007669"/>
    <property type="project" value="GOC"/>
</dbReference>
<dbReference type="PANTHER" id="PTHR11480">
    <property type="entry name" value="SAPOSIN-RELATED"/>
    <property type="match status" value="1"/>
</dbReference>
<dbReference type="SMART" id="SM00741">
    <property type="entry name" value="SapB"/>
    <property type="match status" value="2"/>
</dbReference>
<dbReference type="InterPro" id="IPR011001">
    <property type="entry name" value="Saposin-like"/>
</dbReference>
<evidence type="ECO:0000256" key="6">
    <source>
        <dbReference type="ARBA" id="ARBA00023180"/>
    </source>
</evidence>
<evidence type="ECO:0000313" key="10">
    <source>
        <dbReference type="Proteomes" id="UP000646548"/>
    </source>
</evidence>
<dbReference type="InterPro" id="IPR003119">
    <property type="entry name" value="SAP_A"/>
</dbReference>
<dbReference type="InterPro" id="IPR007856">
    <property type="entry name" value="SapB_1"/>
</dbReference>
<evidence type="ECO:0000259" key="8">
    <source>
        <dbReference type="PROSITE" id="PS50015"/>
    </source>
</evidence>
<dbReference type="SUPFAM" id="SSF47862">
    <property type="entry name" value="Saposin"/>
    <property type="match status" value="2"/>
</dbReference>
<feature type="chain" id="PRO_5032420493" evidence="7">
    <location>
        <begin position="19"/>
        <end position="258"/>
    </location>
</feature>
<dbReference type="AlphaFoldDB" id="A0A834CA63"/>
<dbReference type="InterPro" id="IPR008139">
    <property type="entry name" value="SaposinB_dom"/>
</dbReference>
<dbReference type="Pfam" id="PF03489">
    <property type="entry name" value="SapB_2"/>
    <property type="match status" value="2"/>
</dbReference>
<evidence type="ECO:0000256" key="7">
    <source>
        <dbReference type="SAM" id="SignalP"/>
    </source>
</evidence>
<proteinExistence type="predicted"/>
<evidence type="ECO:0000313" key="9">
    <source>
        <dbReference type="EMBL" id="KAF6725892.1"/>
    </source>
</evidence>
<evidence type="ECO:0000256" key="4">
    <source>
        <dbReference type="ARBA" id="ARBA00022737"/>
    </source>
</evidence>
<feature type="domain" description="Saposin B-type" evidence="8">
    <location>
        <begin position="135"/>
        <end position="216"/>
    </location>
</feature>
<keyword evidence="6" id="KW-0325">Glycoprotein</keyword>
<name>A0A834CA63_ORYME</name>
<evidence type="ECO:0000256" key="3">
    <source>
        <dbReference type="ARBA" id="ARBA00022729"/>
    </source>
</evidence>
<gene>
    <name evidence="9" type="ORF">FQA47_016751</name>
</gene>
<dbReference type="EMBL" id="WKFB01000350">
    <property type="protein sequence ID" value="KAF6725892.1"/>
    <property type="molecule type" value="Genomic_DNA"/>
</dbReference>
<dbReference type="FunFam" id="1.10.225.10:FF:000002">
    <property type="entry name" value="prosaposin isoform X2"/>
    <property type="match status" value="1"/>
</dbReference>
<sequence>MAALAFLLLVGLQSCALTASFDINGLQSSPDALKTGDVCQDCTKIFELLEDMLSSSDLQKKIMAGIDHVCSLLPGPAASLCKEEVDKMLPLAITFFTGVAKPGEICKLLGLCNSCPKSEKMLTYDLQAIPQSDNSGPQCSFCLFFVKTLEEMVPQQRTEEAVTKLLEKICHVLPPSYRSQCQAIVDKFSKTVMDAFIHYATPETICALLHMCKHEEAPVFDPCTLTLYSCRDTKTALKCGTLFYCQKFAWKSLNYNTL</sequence>
<organism evidence="9 10">
    <name type="scientific">Oryzias melastigma</name>
    <name type="common">Marine medaka</name>
    <dbReference type="NCBI Taxonomy" id="30732"/>
    <lineage>
        <taxon>Eukaryota</taxon>
        <taxon>Metazoa</taxon>
        <taxon>Chordata</taxon>
        <taxon>Craniata</taxon>
        <taxon>Vertebrata</taxon>
        <taxon>Euteleostomi</taxon>
        <taxon>Actinopterygii</taxon>
        <taxon>Neopterygii</taxon>
        <taxon>Teleostei</taxon>
        <taxon>Neoteleostei</taxon>
        <taxon>Acanthomorphata</taxon>
        <taxon>Ovalentaria</taxon>
        <taxon>Atherinomorphae</taxon>
        <taxon>Beloniformes</taxon>
        <taxon>Adrianichthyidae</taxon>
        <taxon>Oryziinae</taxon>
        <taxon>Oryzias</taxon>
    </lineage>
</organism>
<reference evidence="9" key="1">
    <citation type="journal article" name="BMC Genomics">
        <title>Long-read sequencing and de novo genome assembly of marine medaka (Oryzias melastigma).</title>
        <authorList>
            <person name="Liang P."/>
            <person name="Saqib H.S.A."/>
            <person name="Ni X."/>
            <person name="Shen Y."/>
        </authorList>
    </citation>
    <scope>NUCLEOTIDE SEQUENCE</scope>
    <source>
        <strain evidence="9">Bigg-433</strain>
    </source>
</reference>
<dbReference type="PANTHER" id="PTHR11480:SF99">
    <property type="entry name" value="SURFACTANT PROTEIN BB"/>
    <property type="match status" value="1"/>
</dbReference>
<evidence type="ECO:0000256" key="1">
    <source>
        <dbReference type="ARBA" id="ARBA00004613"/>
    </source>
</evidence>
<dbReference type="Pfam" id="PF02199">
    <property type="entry name" value="SapA"/>
    <property type="match status" value="1"/>
</dbReference>
<dbReference type="InterPro" id="IPR008373">
    <property type="entry name" value="Saposin"/>
</dbReference>
<keyword evidence="5" id="KW-1015">Disulfide bond</keyword>
<comment type="subcellular location">
    <subcellularLocation>
        <location evidence="1">Secreted</location>
    </subcellularLocation>
</comment>
<dbReference type="InterPro" id="IPR051428">
    <property type="entry name" value="Sphingo_Act-Surfact_Prot"/>
</dbReference>
<evidence type="ECO:0000256" key="5">
    <source>
        <dbReference type="ARBA" id="ARBA00023157"/>
    </source>
</evidence>
<accession>A0A834CA63</accession>
<dbReference type="InterPro" id="IPR008138">
    <property type="entry name" value="SapB_2"/>
</dbReference>
<feature type="signal peptide" evidence="7">
    <location>
        <begin position="1"/>
        <end position="18"/>
    </location>
</feature>
<dbReference type="Pfam" id="PF05184">
    <property type="entry name" value="SapB_1"/>
    <property type="match status" value="2"/>
</dbReference>
<keyword evidence="4" id="KW-0677">Repeat</keyword>
<keyword evidence="3 7" id="KW-0732">Signal</keyword>
<dbReference type="PRINTS" id="PR01797">
    <property type="entry name" value="SAPOSIN"/>
</dbReference>
<evidence type="ECO:0000256" key="2">
    <source>
        <dbReference type="ARBA" id="ARBA00022525"/>
    </source>
</evidence>
<dbReference type="GO" id="GO:0005576">
    <property type="term" value="C:extracellular region"/>
    <property type="evidence" value="ECO:0007669"/>
    <property type="project" value="UniProtKB-SubCell"/>
</dbReference>
<dbReference type="Proteomes" id="UP000646548">
    <property type="component" value="Unassembled WGS sequence"/>
</dbReference>
<comment type="caution">
    <text evidence="9">The sequence shown here is derived from an EMBL/GenBank/DDBJ whole genome shotgun (WGS) entry which is preliminary data.</text>
</comment>
<dbReference type="PROSITE" id="PS50015">
    <property type="entry name" value="SAP_B"/>
    <property type="match status" value="2"/>
</dbReference>
<dbReference type="GO" id="GO:0005764">
    <property type="term" value="C:lysosome"/>
    <property type="evidence" value="ECO:0007669"/>
    <property type="project" value="InterPro"/>
</dbReference>
<protein>
    <submittedName>
        <fullName evidence="9">Prosaposin</fullName>
    </submittedName>
</protein>
<dbReference type="GO" id="GO:0006665">
    <property type="term" value="P:sphingolipid metabolic process"/>
    <property type="evidence" value="ECO:0007669"/>
    <property type="project" value="InterPro"/>
</dbReference>
<dbReference type="Gene3D" id="1.10.225.10">
    <property type="entry name" value="Saposin-like"/>
    <property type="match status" value="2"/>
</dbReference>
<keyword evidence="2" id="KW-0964">Secreted</keyword>
<feature type="domain" description="Saposin B-type" evidence="8">
    <location>
        <begin position="35"/>
        <end position="116"/>
    </location>
</feature>